<reference evidence="14" key="2">
    <citation type="journal article" date="2021" name="Microbiome">
        <title>Successional dynamics and alternative stable states in a saline activated sludge microbial community over 9 years.</title>
        <authorList>
            <person name="Wang Y."/>
            <person name="Ye J."/>
            <person name="Ju F."/>
            <person name="Liu L."/>
            <person name="Boyd J.A."/>
            <person name="Deng Y."/>
            <person name="Parks D.H."/>
            <person name="Jiang X."/>
            <person name="Yin X."/>
            <person name="Woodcroft B.J."/>
            <person name="Tyson G.W."/>
            <person name="Hugenholtz P."/>
            <person name="Polz M.F."/>
            <person name="Zhang T."/>
        </authorList>
    </citation>
    <scope>NUCLEOTIDE SEQUENCE</scope>
    <source>
        <strain evidence="14">HKST-UBA79</strain>
    </source>
</reference>
<dbReference type="InterPro" id="IPR027417">
    <property type="entry name" value="P-loop_NTPase"/>
</dbReference>
<dbReference type="SMART" id="SM00382">
    <property type="entry name" value="AAA"/>
    <property type="match status" value="1"/>
</dbReference>
<keyword evidence="2 11" id="KW-0808">Transferase</keyword>
<accession>A0A955EAU9</accession>
<evidence type="ECO:0000256" key="4">
    <source>
        <dbReference type="ARBA" id="ARBA00022705"/>
    </source>
</evidence>
<evidence type="ECO:0000256" key="8">
    <source>
        <dbReference type="ARBA" id="ARBA00022840"/>
    </source>
</evidence>
<evidence type="ECO:0000256" key="12">
    <source>
        <dbReference type="SAM" id="MobiDB-lite"/>
    </source>
</evidence>
<keyword evidence="6 11" id="KW-0547">Nucleotide-binding</keyword>
<evidence type="ECO:0000256" key="2">
    <source>
        <dbReference type="ARBA" id="ARBA00022679"/>
    </source>
</evidence>
<dbReference type="NCBIfam" id="NF004046">
    <property type="entry name" value="PRK05563.1"/>
    <property type="match status" value="1"/>
</dbReference>
<evidence type="ECO:0000256" key="10">
    <source>
        <dbReference type="ARBA" id="ARBA00049244"/>
    </source>
</evidence>
<evidence type="ECO:0000256" key="5">
    <source>
        <dbReference type="ARBA" id="ARBA00022723"/>
    </source>
</evidence>
<dbReference type="EMBL" id="JAGQNX010000008">
    <property type="protein sequence ID" value="MCA9307927.1"/>
    <property type="molecule type" value="Genomic_DNA"/>
</dbReference>
<dbReference type="InterPro" id="IPR008921">
    <property type="entry name" value="DNA_pol3_clamp-load_cplx_C"/>
</dbReference>
<dbReference type="CDD" id="cd00009">
    <property type="entry name" value="AAA"/>
    <property type="match status" value="1"/>
</dbReference>
<keyword evidence="8 11" id="KW-0067">ATP-binding</keyword>
<dbReference type="SUPFAM" id="SSF48019">
    <property type="entry name" value="post-AAA+ oligomerization domain-like"/>
    <property type="match status" value="1"/>
</dbReference>
<dbReference type="Gene3D" id="3.40.50.300">
    <property type="entry name" value="P-loop containing nucleotide triphosphate hydrolases"/>
    <property type="match status" value="1"/>
</dbReference>
<keyword evidence="7" id="KW-0862">Zinc</keyword>
<dbReference type="GO" id="GO:0003887">
    <property type="term" value="F:DNA-directed DNA polymerase activity"/>
    <property type="evidence" value="ECO:0007669"/>
    <property type="project" value="UniProtKB-KW"/>
</dbReference>
<comment type="function">
    <text evidence="11">DNA polymerase III is a complex, multichain enzyme responsible for most of the replicative synthesis in bacteria. This DNA polymerase also exhibits 3' to 5' exonuclease activity.</text>
</comment>
<dbReference type="GO" id="GO:0006261">
    <property type="term" value="P:DNA-templated DNA replication"/>
    <property type="evidence" value="ECO:0007669"/>
    <property type="project" value="TreeGrafter"/>
</dbReference>
<dbReference type="Pfam" id="PF12169">
    <property type="entry name" value="DNA_pol3_gamma3"/>
    <property type="match status" value="1"/>
</dbReference>
<evidence type="ECO:0000256" key="9">
    <source>
        <dbReference type="ARBA" id="ARBA00022932"/>
    </source>
</evidence>
<evidence type="ECO:0000313" key="14">
    <source>
        <dbReference type="EMBL" id="MCA9307927.1"/>
    </source>
</evidence>
<dbReference type="InterPro" id="IPR022754">
    <property type="entry name" value="DNA_pol_III_gamma-3"/>
</dbReference>
<dbReference type="Gene3D" id="1.20.272.10">
    <property type="match status" value="1"/>
</dbReference>
<sequence length="588" mass="64705">MFYTKYRPQNFSEIAKPNDTATALMSQVSKGKTGHAYLFVGPRGTGKTTTARVLAKALNCANLSSIGNPCTKCSACLSIQQGKYLDLIEIDAASNRGIDDIRDLRDKVKLAPSHGEKKIYIIDEVHMLTTEAFNALLKTLEEPPSHVTFILCTTESHKVPETIKSRCQVFIFKRATSEQLVRKLSDIATKEGATNLTSKDFQKIAQMSRGGFRDAETLLQQVIEGELDVVSFVGVGDISSYSSVLNALHHGKPAEAINTLNAIYDSGTDIYIWLTDFIRFVRDILFVKSSVSSVDLTYTSEELDIVRELASEFSFPQLLQYLEALLKTEPLVKTSFISTLPIEICFYSLSTSTSTPTPVSKVNPKTPTVPPKGSEKNFITPSIDESSDIETPEEVTEDGFDLELNLHAQLDSLRTLPDLPNGAADLEDYDTYVPEEGIISLKDVKNSWPKVQKLAAQKNAPLYALLKSAKPLEISGSKLFIEVFYSFHKERLESTKNKLIVLESMQEIYGVRLDFECRLSKQKPAVSSKFESGTLTDYNVVVPGSNQISSADQGVGVSVATSPRADVENAGDSVSMLDMLDGELPDLG</sequence>
<name>A0A955EAU9_UNCKA</name>
<protein>
    <recommendedName>
        <fullName evidence="11">DNA polymerase III subunit gamma/tau</fullName>
        <ecNumber evidence="11">2.7.7.7</ecNumber>
    </recommendedName>
</protein>
<dbReference type="PRINTS" id="PR00300">
    <property type="entry name" value="CLPPROTEASEA"/>
</dbReference>
<comment type="catalytic activity">
    <reaction evidence="10 11">
        <text>DNA(n) + a 2'-deoxyribonucleoside 5'-triphosphate = DNA(n+1) + diphosphate</text>
        <dbReference type="Rhea" id="RHEA:22508"/>
        <dbReference type="Rhea" id="RHEA-COMP:17339"/>
        <dbReference type="Rhea" id="RHEA-COMP:17340"/>
        <dbReference type="ChEBI" id="CHEBI:33019"/>
        <dbReference type="ChEBI" id="CHEBI:61560"/>
        <dbReference type="ChEBI" id="CHEBI:173112"/>
        <dbReference type="EC" id="2.7.7.7"/>
    </reaction>
</comment>
<dbReference type="SUPFAM" id="SSF52540">
    <property type="entry name" value="P-loop containing nucleoside triphosphate hydrolases"/>
    <property type="match status" value="1"/>
</dbReference>
<evidence type="ECO:0000256" key="11">
    <source>
        <dbReference type="RuleBase" id="RU364063"/>
    </source>
</evidence>
<keyword evidence="9 11" id="KW-0239">DNA-directed DNA polymerase</keyword>
<dbReference type="InterPro" id="IPR001270">
    <property type="entry name" value="ClpA/B"/>
</dbReference>
<proteinExistence type="inferred from homology"/>
<dbReference type="InterPro" id="IPR050238">
    <property type="entry name" value="DNA_Rep/Repair_Clamp_Loader"/>
</dbReference>
<evidence type="ECO:0000313" key="15">
    <source>
        <dbReference type="Proteomes" id="UP000740557"/>
    </source>
</evidence>
<keyword evidence="4 11" id="KW-0235">DNA replication</keyword>
<dbReference type="PANTHER" id="PTHR11669:SF0">
    <property type="entry name" value="PROTEIN STICHEL-LIKE 2"/>
    <property type="match status" value="1"/>
</dbReference>
<keyword evidence="3 11" id="KW-0548">Nucleotidyltransferase</keyword>
<evidence type="ECO:0000259" key="13">
    <source>
        <dbReference type="SMART" id="SM00382"/>
    </source>
</evidence>
<keyword evidence="5" id="KW-0479">Metal-binding</keyword>
<dbReference type="InterPro" id="IPR003593">
    <property type="entry name" value="AAA+_ATPase"/>
</dbReference>
<reference evidence="14" key="1">
    <citation type="submission" date="2020-04" db="EMBL/GenBank/DDBJ databases">
        <authorList>
            <person name="Zhang T."/>
        </authorList>
    </citation>
    <scope>NUCLEOTIDE SEQUENCE</scope>
    <source>
        <strain evidence="14">HKST-UBA79</strain>
    </source>
</reference>
<evidence type="ECO:0000256" key="6">
    <source>
        <dbReference type="ARBA" id="ARBA00022741"/>
    </source>
</evidence>
<dbReference type="EC" id="2.7.7.7" evidence="11"/>
<feature type="region of interest" description="Disordered" evidence="12">
    <location>
        <begin position="357"/>
        <end position="391"/>
    </location>
</feature>
<dbReference type="FunFam" id="3.40.50.300:FF:000014">
    <property type="entry name" value="DNA polymerase III subunit gamma/tau"/>
    <property type="match status" value="1"/>
</dbReference>
<evidence type="ECO:0000256" key="1">
    <source>
        <dbReference type="ARBA" id="ARBA00006360"/>
    </source>
</evidence>
<dbReference type="InterPro" id="IPR012763">
    <property type="entry name" value="DNA_pol_III_sug/sutau_N"/>
</dbReference>
<dbReference type="PANTHER" id="PTHR11669">
    <property type="entry name" value="REPLICATION FACTOR C / DNA POLYMERASE III GAMMA-TAU SUBUNIT"/>
    <property type="match status" value="1"/>
</dbReference>
<evidence type="ECO:0000256" key="7">
    <source>
        <dbReference type="ARBA" id="ARBA00022833"/>
    </source>
</evidence>
<comment type="subunit">
    <text evidence="11">DNA polymerase III contains a core (composed of alpha, epsilon and theta chains) that associates with a tau subunit. This core dimerizes to form the POLIII' complex. PolIII' associates with the gamma complex (composed of gamma, delta, delta', psi and chi chains) and with the beta chain to form the complete DNA polymerase III complex.</text>
</comment>
<comment type="similarity">
    <text evidence="1 11">Belongs to the DnaX/STICHEL family.</text>
</comment>
<dbReference type="NCBIfam" id="TIGR02397">
    <property type="entry name" value="dnaX_nterm"/>
    <property type="match status" value="1"/>
</dbReference>
<dbReference type="GO" id="GO:0005524">
    <property type="term" value="F:ATP binding"/>
    <property type="evidence" value="ECO:0007669"/>
    <property type="project" value="UniProtKB-KW"/>
</dbReference>
<gene>
    <name evidence="11 14" type="primary">dnaX</name>
    <name evidence="14" type="ORF">KC980_00270</name>
</gene>
<feature type="domain" description="AAA+ ATPase" evidence="13">
    <location>
        <begin position="33"/>
        <end position="176"/>
    </location>
</feature>
<feature type="compositionally biased region" description="Low complexity" evidence="12">
    <location>
        <begin position="357"/>
        <end position="366"/>
    </location>
</feature>
<dbReference type="AlphaFoldDB" id="A0A955EAU9"/>
<dbReference type="GO" id="GO:0046872">
    <property type="term" value="F:metal ion binding"/>
    <property type="evidence" value="ECO:0007669"/>
    <property type="project" value="UniProtKB-KW"/>
</dbReference>
<evidence type="ECO:0000256" key="3">
    <source>
        <dbReference type="ARBA" id="ARBA00022695"/>
    </source>
</evidence>
<organism evidence="14 15">
    <name type="scientific">candidate division WWE3 bacterium</name>
    <dbReference type="NCBI Taxonomy" id="2053526"/>
    <lineage>
        <taxon>Bacteria</taxon>
        <taxon>Katanobacteria</taxon>
    </lineage>
</organism>
<dbReference type="GO" id="GO:0003677">
    <property type="term" value="F:DNA binding"/>
    <property type="evidence" value="ECO:0007669"/>
    <property type="project" value="InterPro"/>
</dbReference>
<dbReference type="Gene3D" id="1.10.8.60">
    <property type="match status" value="1"/>
</dbReference>
<dbReference type="Proteomes" id="UP000740557">
    <property type="component" value="Unassembled WGS sequence"/>
</dbReference>
<dbReference type="Pfam" id="PF13177">
    <property type="entry name" value="DNA_pol3_delta2"/>
    <property type="match status" value="1"/>
</dbReference>
<dbReference type="GO" id="GO:0009360">
    <property type="term" value="C:DNA polymerase III complex"/>
    <property type="evidence" value="ECO:0007669"/>
    <property type="project" value="InterPro"/>
</dbReference>
<comment type="caution">
    <text evidence="14">The sequence shown here is derived from an EMBL/GenBank/DDBJ whole genome shotgun (WGS) entry which is preliminary data.</text>
</comment>